<accession>A0A1T4LSN6</accession>
<proteinExistence type="predicted"/>
<dbReference type="OrthoDB" id="1013960at2"/>
<dbReference type="RefSeq" id="WP_078736467.1">
    <property type="nucleotide sequence ID" value="NZ_FUXE01000004.1"/>
</dbReference>
<protein>
    <submittedName>
        <fullName evidence="1">Uncharacterized protein</fullName>
    </submittedName>
</protein>
<dbReference type="Proteomes" id="UP000190121">
    <property type="component" value="Unassembled WGS sequence"/>
</dbReference>
<dbReference type="STRING" id="29524.SAMN02745171_00506"/>
<dbReference type="EMBL" id="FUXE01000004">
    <property type="protein sequence ID" value="SJZ57474.1"/>
    <property type="molecule type" value="Genomic_DNA"/>
</dbReference>
<reference evidence="2" key="1">
    <citation type="submission" date="2017-02" db="EMBL/GenBank/DDBJ databases">
        <authorList>
            <person name="Varghese N."/>
            <person name="Submissions S."/>
        </authorList>
    </citation>
    <scope>NUCLEOTIDE SEQUENCE [LARGE SCALE GENOMIC DNA]</scope>
    <source>
        <strain evidence="2">ATCC 51356</strain>
    </source>
</reference>
<organism evidence="1 2">
    <name type="scientific">Porphyromonas circumdentaria</name>
    <dbReference type="NCBI Taxonomy" id="29524"/>
    <lineage>
        <taxon>Bacteria</taxon>
        <taxon>Pseudomonadati</taxon>
        <taxon>Bacteroidota</taxon>
        <taxon>Bacteroidia</taxon>
        <taxon>Bacteroidales</taxon>
        <taxon>Porphyromonadaceae</taxon>
        <taxon>Porphyromonas</taxon>
    </lineage>
</organism>
<sequence>MDYDSCYTPQCPKREACTLWHNALQSLQEGATQLNITNPKLIEEAGGYEYCPLHQEHKLRSFARALVWTYREMTLDQLERVHAALISHFGYSKVVRMRCGYEAISPEEQATITGIFETVAPGNKPQYKGFEEHYTKPRRVEGKAAHKLLK</sequence>
<dbReference type="Pfam" id="PF19555">
    <property type="entry name" value="DUF6078"/>
    <property type="match status" value="1"/>
</dbReference>
<dbReference type="AlphaFoldDB" id="A0A1T4LSN6"/>
<evidence type="ECO:0000313" key="1">
    <source>
        <dbReference type="EMBL" id="SJZ57474.1"/>
    </source>
</evidence>
<gene>
    <name evidence="1" type="ORF">SAMN02745171_00506</name>
</gene>
<keyword evidence="2" id="KW-1185">Reference proteome</keyword>
<evidence type="ECO:0000313" key="2">
    <source>
        <dbReference type="Proteomes" id="UP000190121"/>
    </source>
</evidence>
<name>A0A1T4LSN6_9PORP</name>
<dbReference type="InterPro" id="IPR045724">
    <property type="entry name" value="DUF6078"/>
</dbReference>